<feature type="compositionally biased region" description="Basic residues" evidence="1">
    <location>
        <begin position="307"/>
        <end position="324"/>
    </location>
</feature>
<gene>
    <name evidence="2" type="ORF">CYMTET_50608</name>
</gene>
<evidence type="ECO:0000313" key="3">
    <source>
        <dbReference type="Proteomes" id="UP001190700"/>
    </source>
</evidence>
<organism evidence="2 3">
    <name type="scientific">Cymbomonas tetramitiformis</name>
    <dbReference type="NCBI Taxonomy" id="36881"/>
    <lineage>
        <taxon>Eukaryota</taxon>
        <taxon>Viridiplantae</taxon>
        <taxon>Chlorophyta</taxon>
        <taxon>Pyramimonadophyceae</taxon>
        <taxon>Pyramimonadales</taxon>
        <taxon>Pyramimonadaceae</taxon>
        <taxon>Cymbomonas</taxon>
    </lineage>
</organism>
<feature type="compositionally biased region" description="Low complexity" evidence="1">
    <location>
        <begin position="19"/>
        <end position="29"/>
    </location>
</feature>
<feature type="region of interest" description="Disordered" evidence="1">
    <location>
        <begin position="1"/>
        <end position="32"/>
    </location>
</feature>
<keyword evidence="3" id="KW-1185">Reference proteome</keyword>
<dbReference type="AlphaFoldDB" id="A0AAE0ETB3"/>
<proteinExistence type="predicted"/>
<feature type="compositionally biased region" description="Polar residues" evidence="1">
    <location>
        <begin position="287"/>
        <end position="306"/>
    </location>
</feature>
<reference evidence="2 3" key="1">
    <citation type="journal article" date="2015" name="Genome Biol. Evol.">
        <title>Comparative Genomics of a Bacterivorous Green Alga Reveals Evolutionary Causalities and Consequences of Phago-Mixotrophic Mode of Nutrition.</title>
        <authorList>
            <person name="Burns J.A."/>
            <person name="Paasch A."/>
            <person name="Narechania A."/>
            <person name="Kim E."/>
        </authorList>
    </citation>
    <scope>NUCLEOTIDE SEQUENCE [LARGE SCALE GENOMIC DNA]</scope>
    <source>
        <strain evidence="2 3">PLY_AMNH</strain>
    </source>
</reference>
<dbReference type="Proteomes" id="UP001190700">
    <property type="component" value="Unassembled WGS sequence"/>
</dbReference>
<evidence type="ECO:0000313" key="2">
    <source>
        <dbReference type="EMBL" id="KAK3239469.1"/>
    </source>
</evidence>
<dbReference type="EMBL" id="LGRX02033906">
    <property type="protein sequence ID" value="KAK3239469.1"/>
    <property type="molecule type" value="Genomic_DNA"/>
</dbReference>
<accession>A0AAE0ETB3</accession>
<feature type="region of interest" description="Disordered" evidence="1">
    <location>
        <begin position="287"/>
        <end position="325"/>
    </location>
</feature>
<feature type="region of interest" description="Disordered" evidence="1">
    <location>
        <begin position="232"/>
        <end position="270"/>
    </location>
</feature>
<evidence type="ECO:0000256" key="1">
    <source>
        <dbReference type="SAM" id="MobiDB-lite"/>
    </source>
</evidence>
<protein>
    <submittedName>
        <fullName evidence="2">Uncharacterized protein</fullName>
    </submittedName>
</protein>
<feature type="compositionally biased region" description="Low complexity" evidence="1">
    <location>
        <begin position="74"/>
        <end position="107"/>
    </location>
</feature>
<sequence length="423" mass="45953">MPFSVRPSMQHGMQLSSVGHAPGHAGHAGQPSMLQSQSLYAPSPTLPFVFQQQESGWGSVQPYATWQAELAAGHAAGHTSGHAGHAGHATSSVGHAAGHAPGHAGHATRQPPHATSMQPQLEYAPGFPYASSMPPQPFGMPHHYATGSPLPHAPGVLTHAPYTPAPMSTTYGDPWTLPVYFPPPPPPVYGGDPASEARAREWWAARERMAAAERAVATDMRVVPQRLYPTPLMEPIPHTDTSPDEGVVTHQPHHRRRASGPATLGRTLPIRTEPQDVVTEDLFQAHASQPGSTTSGSGYESAAGTQHSRKRRERRLKLERHRRKELTDQEMLQRVVRAETEAGSLRDQMAQLEAATAEGAVAEERRLARRRRASLDTPVVYGSGEAPTCNQWVPAACNQRLPACNQRRPAYLGLEWWEAACRR</sequence>
<name>A0AAE0ETB3_9CHLO</name>
<feature type="region of interest" description="Disordered" evidence="1">
    <location>
        <begin position="74"/>
        <end position="117"/>
    </location>
</feature>
<comment type="caution">
    <text evidence="2">The sequence shown here is derived from an EMBL/GenBank/DDBJ whole genome shotgun (WGS) entry which is preliminary data.</text>
</comment>